<dbReference type="EMBL" id="FNAY01000001">
    <property type="protein sequence ID" value="SDE49430.1"/>
    <property type="molecule type" value="Genomic_DNA"/>
</dbReference>
<accession>A0A1G7DEH0</accession>
<evidence type="ECO:0000256" key="1">
    <source>
        <dbReference type="ARBA" id="ARBA00004651"/>
    </source>
</evidence>
<dbReference type="Proteomes" id="UP000183812">
    <property type="component" value="Unassembled WGS sequence"/>
</dbReference>
<evidence type="ECO:0000313" key="9">
    <source>
        <dbReference type="Proteomes" id="UP000183812"/>
    </source>
</evidence>
<evidence type="ECO:0000256" key="2">
    <source>
        <dbReference type="ARBA" id="ARBA00006228"/>
    </source>
</evidence>
<sequence>MTRLFPHPLLTLALTLMWLMLTRFSLGHLLLGAAVAILAGLAFARLEPQPPRLRAIWPLIRLAAVVSVDILRSNWAVARRMLHDGGARPRRSGFVAIPLRLRDPVGLALLALVVAATPGTVWIDYDPGTGVLLLHVFELQDAEALRAEICARYETRLLEAFG</sequence>
<dbReference type="GO" id="GO:0005886">
    <property type="term" value="C:plasma membrane"/>
    <property type="evidence" value="ECO:0007669"/>
    <property type="project" value="UniProtKB-SubCell"/>
</dbReference>
<evidence type="ECO:0000313" key="8">
    <source>
        <dbReference type="EMBL" id="SDE49430.1"/>
    </source>
</evidence>
<dbReference type="PIRSF" id="PIRSF019239">
    <property type="entry name" value="MrpE"/>
    <property type="match status" value="1"/>
</dbReference>
<evidence type="ECO:0000256" key="4">
    <source>
        <dbReference type="ARBA" id="ARBA00022692"/>
    </source>
</evidence>
<dbReference type="Pfam" id="PF01899">
    <property type="entry name" value="MNHE"/>
    <property type="match status" value="1"/>
</dbReference>
<reference evidence="8 9" key="1">
    <citation type="submission" date="2016-10" db="EMBL/GenBank/DDBJ databases">
        <authorList>
            <person name="de Groot N.N."/>
        </authorList>
    </citation>
    <scope>NUCLEOTIDE SEQUENCE [LARGE SCALE GENOMIC DNA]</scope>
    <source>
        <strain evidence="9">DSM 938 / 37b4</strain>
    </source>
</reference>
<evidence type="ECO:0000256" key="3">
    <source>
        <dbReference type="ARBA" id="ARBA00022475"/>
    </source>
</evidence>
<dbReference type="GO" id="GO:0008324">
    <property type="term" value="F:monoatomic cation transmembrane transporter activity"/>
    <property type="evidence" value="ECO:0007669"/>
    <property type="project" value="InterPro"/>
</dbReference>
<keyword evidence="3" id="KW-1003">Cell membrane</keyword>
<dbReference type="PANTHER" id="PTHR34584:SF1">
    <property type="entry name" value="NA(+)_H(+) ANTIPORTER SUBUNIT E1"/>
    <property type="match status" value="1"/>
</dbReference>
<keyword evidence="6 7" id="KW-0472">Membrane</keyword>
<name>A0A1G7DEH0_RHOCA</name>
<feature type="transmembrane region" description="Helical" evidence="7">
    <location>
        <begin position="105"/>
        <end position="123"/>
    </location>
</feature>
<dbReference type="NCBIfam" id="NF006520">
    <property type="entry name" value="PRK08965.1-4"/>
    <property type="match status" value="1"/>
</dbReference>
<dbReference type="OrthoDB" id="9807187at2"/>
<comment type="similarity">
    <text evidence="2">Belongs to the CPA3 antiporters (TC 2.A.63) subunit E family.</text>
</comment>
<gene>
    <name evidence="8" type="ORF">SAMN04244550_00559</name>
</gene>
<comment type="subcellular location">
    <subcellularLocation>
        <location evidence="1">Cell membrane</location>
        <topology evidence="1">Multi-pass membrane protein</topology>
    </subcellularLocation>
</comment>
<keyword evidence="5 7" id="KW-1133">Transmembrane helix</keyword>
<dbReference type="InterPro" id="IPR002758">
    <property type="entry name" value="Cation_antiport_E"/>
</dbReference>
<keyword evidence="4 7" id="KW-0812">Transmembrane</keyword>
<dbReference type="RefSeq" id="WP_074552700.1">
    <property type="nucleotide sequence ID" value="NZ_CP119563.1"/>
</dbReference>
<protein>
    <submittedName>
        <fullName evidence="8">Multicomponent K+:H+ antiporter subunit E</fullName>
    </submittedName>
</protein>
<evidence type="ECO:0000256" key="6">
    <source>
        <dbReference type="ARBA" id="ARBA00023136"/>
    </source>
</evidence>
<evidence type="ECO:0000256" key="7">
    <source>
        <dbReference type="SAM" id="Phobius"/>
    </source>
</evidence>
<dbReference type="PANTHER" id="PTHR34584">
    <property type="entry name" value="NA(+)/H(+) ANTIPORTER SUBUNIT E1"/>
    <property type="match status" value="1"/>
</dbReference>
<organism evidence="8 9">
    <name type="scientific">Rhodobacter capsulatus</name>
    <name type="common">Rhodopseudomonas capsulata</name>
    <dbReference type="NCBI Taxonomy" id="1061"/>
    <lineage>
        <taxon>Bacteria</taxon>
        <taxon>Pseudomonadati</taxon>
        <taxon>Pseudomonadota</taxon>
        <taxon>Alphaproteobacteria</taxon>
        <taxon>Rhodobacterales</taxon>
        <taxon>Rhodobacter group</taxon>
        <taxon>Rhodobacter</taxon>
    </lineage>
</organism>
<evidence type="ECO:0000256" key="5">
    <source>
        <dbReference type="ARBA" id="ARBA00022989"/>
    </source>
</evidence>
<dbReference type="AlphaFoldDB" id="A0A1G7DEH0"/>
<proteinExistence type="inferred from homology"/>